<evidence type="ECO:0000313" key="3">
    <source>
        <dbReference type="Proteomes" id="UP000198287"/>
    </source>
</evidence>
<keyword evidence="1" id="KW-0732">Signal</keyword>
<proteinExistence type="predicted"/>
<feature type="chain" id="PRO_5013053490" evidence="1">
    <location>
        <begin position="19"/>
        <end position="166"/>
    </location>
</feature>
<dbReference type="EMBL" id="LNIX01000001">
    <property type="protein sequence ID" value="OXA64270.1"/>
    <property type="molecule type" value="Genomic_DNA"/>
</dbReference>
<dbReference type="AlphaFoldDB" id="A0A226F4I5"/>
<protein>
    <submittedName>
        <fullName evidence="2">Uncharacterized protein</fullName>
    </submittedName>
</protein>
<evidence type="ECO:0000256" key="1">
    <source>
        <dbReference type="SAM" id="SignalP"/>
    </source>
</evidence>
<keyword evidence="3" id="KW-1185">Reference proteome</keyword>
<name>A0A226F4I5_FOLCA</name>
<comment type="caution">
    <text evidence="2">The sequence shown here is derived from an EMBL/GenBank/DDBJ whole genome shotgun (WGS) entry which is preliminary data.</text>
</comment>
<feature type="signal peptide" evidence="1">
    <location>
        <begin position="1"/>
        <end position="18"/>
    </location>
</feature>
<reference evidence="2 3" key="1">
    <citation type="submission" date="2015-12" db="EMBL/GenBank/DDBJ databases">
        <title>The genome of Folsomia candida.</title>
        <authorList>
            <person name="Faddeeva A."/>
            <person name="Derks M.F."/>
            <person name="Anvar Y."/>
            <person name="Smit S."/>
            <person name="Van Straalen N."/>
            <person name="Roelofs D."/>
        </authorList>
    </citation>
    <scope>NUCLEOTIDE SEQUENCE [LARGE SCALE GENOMIC DNA]</scope>
    <source>
        <strain evidence="2 3">VU population</strain>
        <tissue evidence="2">Whole body</tissue>
    </source>
</reference>
<organism evidence="2 3">
    <name type="scientific">Folsomia candida</name>
    <name type="common">Springtail</name>
    <dbReference type="NCBI Taxonomy" id="158441"/>
    <lineage>
        <taxon>Eukaryota</taxon>
        <taxon>Metazoa</taxon>
        <taxon>Ecdysozoa</taxon>
        <taxon>Arthropoda</taxon>
        <taxon>Hexapoda</taxon>
        <taxon>Collembola</taxon>
        <taxon>Entomobryomorpha</taxon>
        <taxon>Isotomoidea</taxon>
        <taxon>Isotomidae</taxon>
        <taxon>Proisotominae</taxon>
        <taxon>Folsomia</taxon>
    </lineage>
</organism>
<accession>A0A226F4I5</accession>
<evidence type="ECO:0000313" key="2">
    <source>
        <dbReference type="EMBL" id="OXA64270.1"/>
    </source>
</evidence>
<gene>
    <name evidence="2" type="ORF">Fcan01_04006</name>
</gene>
<dbReference type="Proteomes" id="UP000198287">
    <property type="component" value="Unassembled WGS sequence"/>
</dbReference>
<sequence>MFRSLFAIFFALVATCSSLSIAPKGEVAVGEVSLARSNNPFGTVSPVTRCGGVGTQRGLRISECDGFCNLQPGKVYNCENDFMPSSASPSLSLWVEICHRSVCSIIVRTELANSSVQPGFVYTAKYDIVPNDYFSGETIEFRAYIYQTQSMLMEICVSAEIGIGIA</sequence>
<dbReference type="OrthoDB" id="8293118at2759"/>